<dbReference type="GO" id="GO:0003700">
    <property type="term" value="F:DNA-binding transcription factor activity"/>
    <property type="evidence" value="ECO:0007669"/>
    <property type="project" value="InterPro"/>
</dbReference>
<dbReference type="Gene3D" id="1.10.10.10">
    <property type="entry name" value="Winged helix-like DNA-binding domain superfamily/Winged helix DNA-binding domain"/>
    <property type="match status" value="1"/>
</dbReference>
<dbReference type="InterPro" id="IPR036390">
    <property type="entry name" value="WH_DNA-bd_sf"/>
</dbReference>
<dbReference type="SMART" id="SM00347">
    <property type="entry name" value="HTH_MARR"/>
    <property type="match status" value="1"/>
</dbReference>
<keyword evidence="3" id="KW-1185">Reference proteome</keyword>
<dbReference type="SUPFAM" id="SSF46785">
    <property type="entry name" value="Winged helix' DNA-binding domain"/>
    <property type="match status" value="1"/>
</dbReference>
<evidence type="ECO:0000313" key="2">
    <source>
        <dbReference type="EMBL" id="MBG0740191.1"/>
    </source>
</evidence>
<dbReference type="InterPro" id="IPR000835">
    <property type="entry name" value="HTH_MarR-typ"/>
</dbReference>
<comment type="caution">
    <text evidence="2">The sequence shown here is derived from an EMBL/GenBank/DDBJ whole genome shotgun (WGS) entry which is preliminary data.</text>
</comment>
<dbReference type="Pfam" id="PF01047">
    <property type="entry name" value="MarR"/>
    <property type="match status" value="1"/>
</dbReference>
<dbReference type="AlphaFoldDB" id="A0A931CSP5"/>
<dbReference type="RefSeq" id="WP_196397135.1">
    <property type="nucleotide sequence ID" value="NZ_JADNYM010000015.1"/>
</dbReference>
<dbReference type="GO" id="GO:0006950">
    <property type="term" value="P:response to stress"/>
    <property type="evidence" value="ECO:0007669"/>
    <property type="project" value="TreeGrafter"/>
</dbReference>
<dbReference type="EMBL" id="JADNYM010000015">
    <property type="protein sequence ID" value="MBG0740191.1"/>
    <property type="molecule type" value="Genomic_DNA"/>
</dbReference>
<dbReference type="InterPro" id="IPR036388">
    <property type="entry name" value="WH-like_DNA-bd_sf"/>
</dbReference>
<feature type="domain" description="HTH marR-type" evidence="1">
    <location>
        <begin position="17"/>
        <end position="146"/>
    </location>
</feature>
<dbReference type="PANTHER" id="PTHR33164">
    <property type="entry name" value="TRANSCRIPTIONAL REGULATOR, MARR FAMILY"/>
    <property type="match status" value="1"/>
</dbReference>
<dbReference type="InterPro" id="IPR039422">
    <property type="entry name" value="MarR/SlyA-like"/>
</dbReference>
<dbReference type="Proteomes" id="UP000655366">
    <property type="component" value="Unassembled WGS sequence"/>
</dbReference>
<evidence type="ECO:0000313" key="3">
    <source>
        <dbReference type="Proteomes" id="UP000655366"/>
    </source>
</evidence>
<protein>
    <submittedName>
        <fullName evidence="2">MarR family transcriptional regulator</fullName>
    </submittedName>
</protein>
<evidence type="ECO:0000259" key="1">
    <source>
        <dbReference type="PROSITE" id="PS50995"/>
    </source>
</evidence>
<dbReference type="PROSITE" id="PS50995">
    <property type="entry name" value="HTH_MARR_2"/>
    <property type="match status" value="1"/>
</dbReference>
<gene>
    <name evidence="2" type="ORF">IV500_12450</name>
</gene>
<organism evidence="2 3">
    <name type="scientific">Arthrobacter terrae</name>
    <dbReference type="NCBI Taxonomy" id="2935737"/>
    <lineage>
        <taxon>Bacteria</taxon>
        <taxon>Bacillati</taxon>
        <taxon>Actinomycetota</taxon>
        <taxon>Actinomycetes</taxon>
        <taxon>Micrococcales</taxon>
        <taxon>Micrococcaceae</taxon>
        <taxon>Arthrobacter</taxon>
    </lineage>
</organism>
<dbReference type="PRINTS" id="PR00598">
    <property type="entry name" value="HTHMARR"/>
</dbReference>
<reference evidence="2 3" key="1">
    <citation type="submission" date="2020-11" db="EMBL/GenBank/DDBJ databases">
        <title>Arthrobacter antarcticus sp. nov., isolated from Antarctic Soil.</title>
        <authorList>
            <person name="Li J."/>
        </authorList>
    </citation>
    <scope>NUCLEOTIDE SEQUENCE [LARGE SCALE GENOMIC DNA]</scope>
    <source>
        <strain evidence="2 3">Z1-20</strain>
    </source>
</reference>
<accession>A0A931CSP5</accession>
<dbReference type="PANTHER" id="PTHR33164:SF43">
    <property type="entry name" value="HTH-TYPE TRANSCRIPTIONAL REPRESSOR YETL"/>
    <property type="match status" value="1"/>
</dbReference>
<name>A0A931CSP5_9MICC</name>
<proteinExistence type="predicted"/>
<sequence>MTDTGQGAQARTRGPEASRLMRRILVLNHEVEKQLGRELTVNSTDLDVMQHLMQSGPLSPSTLAQLLGISTAAVTVAIDRLVKRGHVSRQPHPTDRRRLLVVPAPDSTRRAMANLLPMIREVDALITAYTQDEQSAITDYLAKTVDILERKVAPSASTAENR</sequence>